<comment type="similarity">
    <text evidence="2 7">Belongs to the major facilitator superfamily. Sugar transporter (TC 2.A.1.1) family.</text>
</comment>
<keyword evidence="3 7" id="KW-0813">Transport</keyword>
<evidence type="ECO:0000256" key="3">
    <source>
        <dbReference type="ARBA" id="ARBA00022448"/>
    </source>
</evidence>
<feature type="compositionally biased region" description="Basic and acidic residues" evidence="8">
    <location>
        <begin position="539"/>
        <end position="567"/>
    </location>
</feature>
<evidence type="ECO:0000256" key="8">
    <source>
        <dbReference type="SAM" id="MobiDB-lite"/>
    </source>
</evidence>
<feature type="transmembrane region" description="Helical" evidence="9">
    <location>
        <begin position="85"/>
        <end position="104"/>
    </location>
</feature>
<feature type="transmembrane region" description="Helical" evidence="9">
    <location>
        <begin position="58"/>
        <end position="78"/>
    </location>
</feature>
<dbReference type="GO" id="GO:0016020">
    <property type="term" value="C:membrane"/>
    <property type="evidence" value="ECO:0007669"/>
    <property type="project" value="UniProtKB-SubCell"/>
</dbReference>
<evidence type="ECO:0000256" key="4">
    <source>
        <dbReference type="ARBA" id="ARBA00022692"/>
    </source>
</evidence>
<feature type="transmembrane region" description="Helical" evidence="9">
    <location>
        <begin position="411"/>
        <end position="433"/>
    </location>
</feature>
<protein>
    <submittedName>
        <fullName evidence="11">General substrate transporter</fullName>
    </submittedName>
</protein>
<comment type="subcellular location">
    <subcellularLocation>
        <location evidence="1">Membrane</location>
        <topology evidence="1">Multi-pass membrane protein</topology>
    </subcellularLocation>
</comment>
<evidence type="ECO:0000256" key="7">
    <source>
        <dbReference type="RuleBase" id="RU003346"/>
    </source>
</evidence>
<evidence type="ECO:0000256" key="1">
    <source>
        <dbReference type="ARBA" id="ARBA00004141"/>
    </source>
</evidence>
<dbReference type="SUPFAM" id="SSF103473">
    <property type="entry name" value="MFS general substrate transporter"/>
    <property type="match status" value="1"/>
</dbReference>
<feature type="transmembrane region" description="Helical" evidence="9">
    <location>
        <begin position="445"/>
        <end position="463"/>
    </location>
</feature>
<evidence type="ECO:0000256" key="2">
    <source>
        <dbReference type="ARBA" id="ARBA00010992"/>
    </source>
</evidence>
<dbReference type="InterPro" id="IPR020846">
    <property type="entry name" value="MFS_dom"/>
</dbReference>
<feature type="transmembrane region" description="Helical" evidence="9">
    <location>
        <begin position="376"/>
        <end position="399"/>
    </location>
</feature>
<dbReference type="InterPro" id="IPR005828">
    <property type="entry name" value="MFS_sugar_transport-like"/>
</dbReference>
<dbReference type="NCBIfam" id="TIGR00879">
    <property type="entry name" value="SP"/>
    <property type="match status" value="1"/>
</dbReference>
<dbReference type="OrthoDB" id="6133115at2759"/>
<evidence type="ECO:0000256" key="9">
    <source>
        <dbReference type="SAM" id="Phobius"/>
    </source>
</evidence>
<dbReference type="Proteomes" id="UP000070501">
    <property type="component" value="Unassembled WGS sequence"/>
</dbReference>
<keyword evidence="4 9" id="KW-0812">Transmembrane</keyword>
<evidence type="ECO:0000256" key="5">
    <source>
        <dbReference type="ARBA" id="ARBA00022989"/>
    </source>
</evidence>
<organism evidence="11 12">
    <name type="scientific">Microdochium bolleyi</name>
    <dbReference type="NCBI Taxonomy" id="196109"/>
    <lineage>
        <taxon>Eukaryota</taxon>
        <taxon>Fungi</taxon>
        <taxon>Dikarya</taxon>
        <taxon>Ascomycota</taxon>
        <taxon>Pezizomycotina</taxon>
        <taxon>Sordariomycetes</taxon>
        <taxon>Xylariomycetidae</taxon>
        <taxon>Xylariales</taxon>
        <taxon>Microdochiaceae</taxon>
        <taxon>Microdochium</taxon>
    </lineage>
</organism>
<feature type="transmembrane region" description="Helical" evidence="9">
    <location>
        <begin position="144"/>
        <end position="165"/>
    </location>
</feature>
<feature type="transmembrane region" description="Helical" evidence="9">
    <location>
        <begin position="279"/>
        <end position="300"/>
    </location>
</feature>
<dbReference type="EMBL" id="KQ964252">
    <property type="protein sequence ID" value="KXJ90734.1"/>
    <property type="molecule type" value="Genomic_DNA"/>
</dbReference>
<dbReference type="GO" id="GO:0005351">
    <property type="term" value="F:carbohydrate:proton symporter activity"/>
    <property type="evidence" value="ECO:0007669"/>
    <property type="project" value="TreeGrafter"/>
</dbReference>
<evidence type="ECO:0000313" key="11">
    <source>
        <dbReference type="EMBL" id="KXJ90734.1"/>
    </source>
</evidence>
<dbReference type="AlphaFoldDB" id="A0A136J100"/>
<keyword evidence="5 9" id="KW-1133">Transmembrane helix</keyword>
<feature type="domain" description="Major facilitator superfamily (MFS) profile" evidence="10">
    <location>
        <begin position="1"/>
        <end position="467"/>
    </location>
</feature>
<gene>
    <name evidence="11" type="ORF">Micbo1qcDRAFT_226717</name>
</gene>
<dbReference type="Gene3D" id="1.20.1250.20">
    <property type="entry name" value="MFS general substrate transporter like domains"/>
    <property type="match status" value="1"/>
</dbReference>
<feature type="transmembrane region" description="Helical" evidence="9">
    <location>
        <begin position="110"/>
        <end position="132"/>
    </location>
</feature>
<dbReference type="InterPro" id="IPR036259">
    <property type="entry name" value="MFS_trans_sf"/>
</dbReference>
<accession>A0A136J100</accession>
<dbReference type="InParanoid" id="A0A136J100"/>
<feature type="transmembrane region" description="Helical" evidence="9">
    <location>
        <begin position="177"/>
        <end position="196"/>
    </location>
</feature>
<dbReference type="PRINTS" id="PR00171">
    <property type="entry name" value="SUGRTRNSPORT"/>
</dbReference>
<dbReference type="PROSITE" id="PS50850">
    <property type="entry name" value="MFS"/>
    <property type="match status" value="1"/>
</dbReference>
<evidence type="ECO:0000259" key="10">
    <source>
        <dbReference type="PROSITE" id="PS50850"/>
    </source>
</evidence>
<dbReference type="PANTHER" id="PTHR48022">
    <property type="entry name" value="PLASTIDIC GLUCOSE TRANSPORTER 4"/>
    <property type="match status" value="1"/>
</dbReference>
<keyword evidence="12" id="KW-1185">Reference proteome</keyword>
<dbReference type="InterPro" id="IPR050360">
    <property type="entry name" value="MFS_Sugar_Transporters"/>
</dbReference>
<proteinExistence type="inferred from homology"/>
<dbReference type="InterPro" id="IPR003663">
    <property type="entry name" value="Sugar/inositol_transpt"/>
</dbReference>
<feature type="region of interest" description="Disordered" evidence="8">
    <location>
        <begin position="537"/>
        <end position="567"/>
    </location>
</feature>
<evidence type="ECO:0000256" key="6">
    <source>
        <dbReference type="ARBA" id="ARBA00023136"/>
    </source>
</evidence>
<sequence length="567" mass="60700">MAVVRWGSNADDRLTAAIVGYDPGCMNGVLGSNDFKQRYGVSDDGGETMYLTPTTKSLFSSLAVIGALIGCFIPAAVTNKIGRKGCFMMASVSHMIGVCILLAAPPAAVFILGRIFIGVALGLITAISGAYLNEASSPGLRGSIFSILQQMLTVGTVLSNGINWATKSLPGANSWRVSVGFQFLISIVMLSASLVAPESPSVLVRWGRSEDAANSLAITQGLDSFSDEVQTIVRRLEKDSPSTSAIITKEDMLHPTPPAPTFWTLFRECFQGTALRRTLLVAAVSALCLSTGFVFWTSYGTTFLADAGVSDAYMVSFILAAVQFACTIPTIWLTDLLGRRTLLLIGTSIMGLVLFLAGLLYTVLPRGHPTATQMLIAGAVTYIGSYGATWGPVTWLVMAEPLSARHRIPQTTVTFAVYWLTYLVIGFATPFLVDRSAVNMGPYICYLWFGGVVVALLWVYACVPELTGLSEGQIDMLFEQRVPAWRSKAWKREMIAAEEAVVAAERGVVVVVSGGMGHNSAETLVVAGGDCGKGMKAVDAGEKDDKKQTMVQHEVREVDSSSDSDRE</sequence>
<dbReference type="Pfam" id="PF00083">
    <property type="entry name" value="Sugar_tr"/>
    <property type="match status" value="1"/>
</dbReference>
<dbReference type="InterPro" id="IPR005829">
    <property type="entry name" value="Sugar_transporter_CS"/>
</dbReference>
<keyword evidence="6 9" id="KW-0472">Membrane</keyword>
<dbReference type="PANTHER" id="PTHR48022:SF2">
    <property type="entry name" value="PLASTIDIC GLUCOSE TRANSPORTER 4"/>
    <property type="match status" value="1"/>
</dbReference>
<reference evidence="12" key="1">
    <citation type="submission" date="2016-02" db="EMBL/GenBank/DDBJ databases">
        <title>Draft genome sequence of Microdochium bolleyi, a fungal endophyte of beachgrass.</title>
        <authorList>
            <consortium name="DOE Joint Genome Institute"/>
            <person name="David A.S."/>
            <person name="May G."/>
            <person name="Haridas S."/>
            <person name="Lim J."/>
            <person name="Wang M."/>
            <person name="Labutti K."/>
            <person name="Lipzen A."/>
            <person name="Barry K."/>
            <person name="Grigoriev I.V."/>
        </authorList>
    </citation>
    <scope>NUCLEOTIDE SEQUENCE [LARGE SCALE GENOMIC DNA]</scope>
    <source>
        <strain evidence="12">J235TASD1</strain>
    </source>
</reference>
<feature type="transmembrane region" description="Helical" evidence="9">
    <location>
        <begin position="312"/>
        <end position="334"/>
    </location>
</feature>
<feature type="transmembrane region" description="Helical" evidence="9">
    <location>
        <begin position="341"/>
        <end position="364"/>
    </location>
</feature>
<evidence type="ECO:0000313" key="12">
    <source>
        <dbReference type="Proteomes" id="UP000070501"/>
    </source>
</evidence>
<name>A0A136J100_9PEZI</name>
<dbReference type="PROSITE" id="PS00217">
    <property type="entry name" value="SUGAR_TRANSPORT_2"/>
    <property type="match status" value="1"/>
</dbReference>